<dbReference type="CDD" id="cd14856">
    <property type="entry name" value="TRAPPC4_synbindin"/>
    <property type="match status" value="1"/>
</dbReference>
<sequence>MEVYSLLILNKAGGLIYQKDLNPKLSKLSANDYLVLAGTLHGAHAIATRLKPDGSKSSHDDPHTVNSNILVSGKAHTPNVNKSGLANIDTDLFSLYVFQTLTGVKFIIITSPVGAVTVTQAGSPSASQKQLEVASNIYKQCYMYYCDYVMKDPFYSLDMPIKSSMFESKVVSLAGAR</sequence>
<keyword evidence="2 7" id="KW-0813">Transport</keyword>
<proteinExistence type="inferred from homology"/>
<evidence type="ECO:0000256" key="3">
    <source>
        <dbReference type="ARBA" id="ARBA00022824"/>
    </source>
</evidence>
<evidence type="ECO:0000256" key="1">
    <source>
        <dbReference type="ARBA" id="ARBA00004555"/>
    </source>
</evidence>
<dbReference type="STRING" id="45357.A0A2V1AKL7"/>
<dbReference type="Proteomes" id="UP000244309">
    <property type="component" value="Unassembled WGS sequence"/>
</dbReference>
<comment type="caution">
    <text evidence="8">The sequence shown here is derived from an EMBL/GenBank/DDBJ whole genome shotgun (WGS) entry which is preliminary data.</text>
</comment>
<evidence type="ECO:0000313" key="8">
    <source>
        <dbReference type="EMBL" id="PVH18857.1"/>
    </source>
</evidence>
<keyword evidence="5 7" id="KW-0333">Golgi apparatus</keyword>
<dbReference type="AlphaFoldDB" id="A0A2V1AKL7"/>
<evidence type="ECO:0000256" key="6">
    <source>
        <dbReference type="ARBA" id="ARBA00038179"/>
    </source>
</evidence>
<dbReference type="SUPFAM" id="SSF64356">
    <property type="entry name" value="SNARE-like"/>
    <property type="match status" value="1"/>
</dbReference>
<dbReference type="GO" id="GO:0005794">
    <property type="term" value="C:Golgi apparatus"/>
    <property type="evidence" value="ECO:0007669"/>
    <property type="project" value="UniProtKB-SubCell"/>
</dbReference>
<dbReference type="Pfam" id="PF04099">
    <property type="entry name" value="Sybindin"/>
    <property type="match status" value="2"/>
</dbReference>
<comment type="similarity">
    <text evidence="6">Belongs to the TRAPP small subunits family. TRAPPC4 subfamily.</text>
</comment>
<dbReference type="EMBL" id="PKFO01000001">
    <property type="protein sequence ID" value="PVH18857.1"/>
    <property type="molecule type" value="Genomic_DNA"/>
</dbReference>
<evidence type="ECO:0000313" key="9">
    <source>
        <dbReference type="Proteomes" id="UP000244309"/>
    </source>
</evidence>
<dbReference type="RefSeq" id="XP_025339797.1">
    <property type="nucleotide sequence ID" value="XM_025484866.1"/>
</dbReference>
<gene>
    <name evidence="8" type="ORF">CXQ85_001147</name>
</gene>
<dbReference type="GO" id="GO:0006888">
    <property type="term" value="P:endoplasmic reticulum to Golgi vesicle-mediated transport"/>
    <property type="evidence" value="ECO:0007669"/>
    <property type="project" value="UniProtKB-UniRule"/>
</dbReference>
<evidence type="ECO:0000256" key="7">
    <source>
        <dbReference type="RuleBase" id="RU366065"/>
    </source>
</evidence>
<name>A0A2V1AKL7_9ASCO</name>
<dbReference type="SMART" id="SM01399">
    <property type="entry name" value="Sybindin"/>
    <property type="match status" value="1"/>
</dbReference>
<dbReference type="OrthoDB" id="246406at2759"/>
<keyword evidence="3 7" id="KW-0256">Endoplasmic reticulum</keyword>
<comment type="subunit">
    <text evidence="7">Part of the multisubunit transport protein particle (TRAPP) complex.</text>
</comment>
<dbReference type="InterPro" id="IPR011012">
    <property type="entry name" value="Longin-like_dom_sf"/>
</dbReference>
<dbReference type="InterPro" id="IPR007233">
    <property type="entry name" value="TRAPPC"/>
</dbReference>
<protein>
    <recommendedName>
        <fullName evidence="7">Trafficking protein particle complex subunit</fullName>
    </recommendedName>
</protein>
<evidence type="ECO:0000256" key="2">
    <source>
        <dbReference type="ARBA" id="ARBA00022448"/>
    </source>
</evidence>
<dbReference type="GO" id="GO:0030008">
    <property type="term" value="C:TRAPP complex"/>
    <property type="evidence" value="ECO:0007669"/>
    <property type="project" value="UniProtKB-UniRule"/>
</dbReference>
<evidence type="ECO:0000256" key="5">
    <source>
        <dbReference type="ARBA" id="ARBA00023034"/>
    </source>
</evidence>
<keyword evidence="4 7" id="KW-0931">ER-Golgi transport</keyword>
<comment type="subcellular location">
    <subcellularLocation>
        <location evidence="7">Endoplasmic reticulum</location>
    </subcellularLocation>
    <subcellularLocation>
        <location evidence="7">Golgi apparatus</location>
        <location evidence="7">cis-Golgi network</location>
    </subcellularLocation>
    <subcellularLocation>
        <location evidence="1">Golgi apparatus</location>
    </subcellularLocation>
</comment>
<accession>A0A2V1AKL7</accession>
<keyword evidence="9" id="KW-1185">Reference proteome</keyword>
<dbReference type="GO" id="GO:0005783">
    <property type="term" value="C:endoplasmic reticulum"/>
    <property type="evidence" value="ECO:0007669"/>
    <property type="project" value="UniProtKB-SubCell"/>
</dbReference>
<dbReference type="Gene3D" id="3.30.450.70">
    <property type="match status" value="1"/>
</dbReference>
<dbReference type="PANTHER" id="PTHR23249:SF15">
    <property type="entry name" value="TRAFFICKING PROTEIN PARTICLE COMPLEX SUBUNIT 4"/>
    <property type="match status" value="1"/>
</dbReference>
<dbReference type="VEuPathDB" id="FungiDB:CXQ85_001147"/>
<organism evidence="8 9">
    <name type="scientific">Candidozyma haemuli</name>
    <dbReference type="NCBI Taxonomy" id="45357"/>
    <lineage>
        <taxon>Eukaryota</taxon>
        <taxon>Fungi</taxon>
        <taxon>Dikarya</taxon>
        <taxon>Ascomycota</taxon>
        <taxon>Saccharomycotina</taxon>
        <taxon>Pichiomycetes</taxon>
        <taxon>Metschnikowiaceae</taxon>
        <taxon>Candidozyma</taxon>
    </lineage>
</organism>
<evidence type="ECO:0000256" key="4">
    <source>
        <dbReference type="ARBA" id="ARBA00022892"/>
    </source>
</evidence>
<reference evidence="8 9" key="1">
    <citation type="submission" date="2017-12" db="EMBL/GenBank/DDBJ databases">
        <title>Genome Sequence of a Multidrug-Resistant Candida haemulonii Isolate from a Patient with Chronic Leg Ulcers in Israel.</title>
        <authorList>
            <person name="Chow N.A."/>
            <person name="Gade L."/>
            <person name="Batra D."/>
            <person name="Rowe L.A."/>
            <person name="Ben-Ami R."/>
            <person name="Loparev V.N."/>
            <person name="Litvintseva A.P."/>
        </authorList>
    </citation>
    <scope>NUCLEOTIDE SEQUENCE [LARGE SCALE GENOMIC DNA]</scope>
    <source>
        <strain evidence="8 9">B11899</strain>
    </source>
</reference>
<dbReference type="GeneID" id="37006478"/>
<dbReference type="PANTHER" id="PTHR23249">
    <property type="entry name" value="TRAFFICKING PROTEIN PARTICLE COMPLEX SUBUNIT"/>
    <property type="match status" value="1"/>
</dbReference>